<dbReference type="CDD" id="cd09274">
    <property type="entry name" value="RNase_HI_RT_Ty3"/>
    <property type="match status" value="1"/>
</dbReference>
<evidence type="ECO:0000256" key="1">
    <source>
        <dbReference type="ARBA" id="ARBA00023268"/>
    </source>
</evidence>
<dbReference type="PANTHER" id="PTHR37984">
    <property type="entry name" value="PROTEIN CBG26694"/>
    <property type="match status" value="1"/>
</dbReference>
<dbReference type="Proteomes" id="UP001151760">
    <property type="component" value="Unassembled WGS sequence"/>
</dbReference>
<dbReference type="SUPFAM" id="SSF53098">
    <property type="entry name" value="Ribonuclease H-like"/>
    <property type="match status" value="1"/>
</dbReference>
<dbReference type="InterPro" id="IPR036397">
    <property type="entry name" value="RNaseH_sf"/>
</dbReference>
<keyword evidence="1" id="KW-0511">Multifunctional enzyme</keyword>
<protein>
    <submittedName>
        <fullName evidence="3">Reverse transcriptase domain-containing protein</fullName>
    </submittedName>
</protein>
<evidence type="ECO:0000313" key="3">
    <source>
        <dbReference type="EMBL" id="GJS54771.1"/>
    </source>
</evidence>
<keyword evidence="3" id="KW-0548">Nucleotidyltransferase</keyword>
<reference evidence="3" key="2">
    <citation type="submission" date="2022-01" db="EMBL/GenBank/DDBJ databases">
        <authorList>
            <person name="Yamashiro T."/>
            <person name="Shiraishi A."/>
            <person name="Satake H."/>
            <person name="Nakayama K."/>
        </authorList>
    </citation>
    <scope>NUCLEOTIDE SEQUENCE</scope>
</reference>
<keyword evidence="3" id="KW-0695">RNA-directed DNA polymerase</keyword>
<dbReference type="Gene3D" id="3.30.420.10">
    <property type="entry name" value="Ribonuclease H-like superfamily/Ribonuclease H"/>
    <property type="match status" value="1"/>
</dbReference>
<dbReference type="GO" id="GO:0003964">
    <property type="term" value="F:RNA-directed DNA polymerase activity"/>
    <property type="evidence" value="ECO:0007669"/>
    <property type="project" value="UniProtKB-KW"/>
</dbReference>
<dbReference type="InterPro" id="IPR043502">
    <property type="entry name" value="DNA/RNA_pol_sf"/>
</dbReference>
<evidence type="ECO:0000313" key="4">
    <source>
        <dbReference type="Proteomes" id="UP001151760"/>
    </source>
</evidence>
<name>A0ABQ4WPF5_9ASTR</name>
<dbReference type="InterPro" id="IPR001584">
    <property type="entry name" value="Integrase_cat-core"/>
</dbReference>
<organism evidence="3 4">
    <name type="scientific">Tanacetum coccineum</name>
    <dbReference type="NCBI Taxonomy" id="301880"/>
    <lineage>
        <taxon>Eukaryota</taxon>
        <taxon>Viridiplantae</taxon>
        <taxon>Streptophyta</taxon>
        <taxon>Embryophyta</taxon>
        <taxon>Tracheophyta</taxon>
        <taxon>Spermatophyta</taxon>
        <taxon>Magnoliopsida</taxon>
        <taxon>eudicotyledons</taxon>
        <taxon>Gunneridae</taxon>
        <taxon>Pentapetalae</taxon>
        <taxon>asterids</taxon>
        <taxon>campanulids</taxon>
        <taxon>Asterales</taxon>
        <taxon>Asteraceae</taxon>
        <taxon>Asteroideae</taxon>
        <taxon>Anthemideae</taxon>
        <taxon>Anthemidinae</taxon>
        <taxon>Tanacetum</taxon>
    </lineage>
</organism>
<reference evidence="3" key="1">
    <citation type="journal article" date="2022" name="Int. J. Mol. Sci.">
        <title>Draft Genome of Tanacetum Coccineum: Genomic Comparison of Closely Related Tanacetum-Family Plants.</title>
        <authorList>
            <person name="Yamashiro T."/>
            <person name="Shiraishi A."/>
            <person name="Nakayama K."/>
            <person name="Satake H."/>
        </authorList>
    </citation>
    <scope>NUCLEOTIDE SEQUENCE</scope>
</reference>
<dbReference type="InterPro" id="IPR012337">
    <property type="entry name" value="RNaseH-like_sf"/>
</dbReference>
<dbReference type="InterPro" id="IPR050951">
    <property type="entry name" value="Retrovirus_Pol_polyprotein"/>
</dbReference>
<dbReference type="PROSITE" id="PS50994">
    <property type="entry name" value="INTEGRASE"/>
    <property type="match status" value="1"/>
</dbReference>
<dbReference type="PANTHER" id="PTHR37984:SF5">
    <property type="entry name" value="PROTEIN NYNRIN-LIKE"/>
    <property type="match status" value="1"/>
</dbReference>
<dbReference type="Gene3D" id="3.30.70.270">
    <property type="match status" value="2"/>
</dbReference>
<keyword evidence="3" id="KW-0808">Transferase</keyword>
<keyword evidence="4" id="KW-1185">Reference proteome</keyword>
<comment type="caution">
    <text evidence="3">The sequence shown here is derived from an EMBL/GenBank/DDBJ whole genome shotgun (WGS) entry which is preliminary data.</text>
</comment>
<feature type="domain" description="Integrase catalytic" evidence="2">
    <location>
        <begin position="356"/>
        <end position="523"/>
    </location>
</feature>
<gene>
    <name evidence="3" type="ORF">Tco_0628133</name>
</gene>
<dbReference type="EMBL" id="BQNB010008823">
    <property type="protein sequence ID" value="GJS54771.1"/>
    <property type="molecule type" value="Genomic_DNA"/>
</dbReference>
<dbReference type="InterPro" id="IPR041577">
    <property type="entry name" value="RT_RNaseH_2"/>
</dbReference>
<dbReference type="SUPFAM" id="SSF56672">
    <property type="entry name" value="DNA/RNA polymerases"/>
    <property type="match status" value="1"/>
</dbReference>
<dbReference type="Pfam" id="PF17919">
    <property type="entry name" value="RT_RNaseH_2"/>
    <property type="match status" value="1"/>
</dbReference>
<sequence length="667" mass="77232">MNSLRGRLLASNIESNKEVWLEKSIDQSDLEGCKPVKCKTDNYSNSDEPIRRIASINTLYLVVQETTKPVEIEREHLYSASANEINEKKPELKDLPHHLEYAYLHGDKSFPIIISSELSEKEKILLLQVLEKRKGAIAWKMSDIKGIIPSYCTHKNLMEDDFKPVIQPQRRLINLDRMLARCEETNLVLNWEKCHFMVKEGIVLGHKISRADFEVDRAKIDVIAKFPYPTYVKGVRSFMRHAGFYQRFIKDFSMISKPMTKLLMKDAKFDFSDDCKKAFNILKEKLTTAPIIISPDRNVPFELMCDASDFAVGAILGQRIYGKFKPIYYTHKTLNNAQEHYTTTEKELLAVVFSFDKFRPYLVLLLQGFNIEIKDKRGAENLAADHLSRLENPDLGTFTEEEIADVFPDELLMALKTELNNDESWFGVPKALISDLGTHFCNSQLEKVLQKYRVTHKLSTAYHLQTNGHTEVTNKAIKHILEISVGYNPKKLSEKLDDALWAFKTAYKTPTGCTPFTLVYGKACHLPVKIEHKANWALKQCNMDLKVAAKYHFMELNELMELRDGAYENTQIYKERTKRWHDSRLWGDKNFKVGDMVLLFNSRFKMHPGKLKSRWYGPHVVKTVYPYGTMEITDKNGVSFMVNGQRLKKYHERHIDAEVVKFEEDTT</sequence>
<dbReference type="InterPro" id="IPR043128">
    <property type="entry name" value="Rev_trsase/Diguanyl_cyclase"/>
</dbReference>
<evidence type="ECO:0000259" key="2">
    <source>
        <dbReference type="PROSITE" id="PS50994"/>
    </source>
</evidence>
<proteinExistence type="predicted"/>
<accession>A0ABQ4WPF5</accession>